<gene>
    <name evidence="2" type="ORF">F0L46_15000</name>
</gene>
<evidence type="ECO:0000313" key="3">
    <source>
        <dbReference type="Proteomes" id="UP000323142"/>
    </source>
</evidence>
<dbReference type="AlphaFoldDB" id="A0A5B2VCG7"/>
<dbReference type="SUPFAM" id="SSF54909">
    <property type="entry name" value="Dimeric alpha+beta barrel"/>
    <property type="match status" value="1"/>
</dbReference>
<comment type="caution">
    <text evidence="2">The sequence shown here is derived from an EMBL/GenBank/DDBJ whole genome shotgun (WGS) entry which is preliminary data.</text>
</comment>
<dbReference type="InterPro" id="IPR011008">
    <property type="entry name" value="Dimeric_a/b-barrel"/>
</dbReference>
<dbReference type="Pfam" id="PF07045">
    <property type="entry name" value="DUF1330"/>
    <property type="match status" value="1"/>
</dbReference>
<proteinExistence type="predicted"/>
<evidence type="ECO:0000259" key="1">
    <source>
        <dbReference type="Pfam" id="PF07045"/>
    </source>
</evidence>
<keyword evidence="3" id="KW-1185">Reference proteome</keyword>
<dbReference type="RefSeq" id="WP_149818939.1">
    <property type="nucleotide sequence ID" value="NZ_VUOA01000027.1"/>
</dbReference>
<dbReference type="OrthoDB" id="9806380at2"/>
<evidence type="ECO:0000313" key="2">
    <source>
        <dbReference type="EMBL" id="KAA2236448.1"/>
    </source>
</evidence>
<organism evidence="2 3">
    <name type="scientific">Salinarimonas soli</name>
    <dbReference type="NCBI Taxonomy" id="1638099"/>
    <lineage>
        <taxon>Bacteria</taxon>
        <taxon>Pseudomonadati</taxon>
        <taxon>Pseudomonadota</taxon>
        <taxon>Alphaproteobacteria</taxon>
        <taxon>Hyphomicrobiales</taxon>
        <taxon>Salinarimonadaceae</taxon>
        <taxon>Salinarimonas</taxon>
    </lineage>
</organism>
<reference evidence="2 3" key="1">
    <citation type="submission" date="2019-09" db="EMBL/GenBank/DDBJ databases">
        <title>Salinarimonas rosea gen. nov., sp. nov., a new member of the a-2 subgroup of the Proteobacteria.</title>
        <authorList>
            <person name="Liu J."/>
        </authorList>
    </citation>
    <scope>NUCLEOTIDE SEQUENCE [LARGE SCALE GENOMIC DNA]</scope>
    <source>
        <strain evidence="2 3">BN140002</strain>
    </source>
</reference>
<dbReference type="EMBL" id="VUOA01000027">
    <property type="protein sequence ID" value="KAA2236448.1"/>
    <property type="molecule type" value="Genomic_DNA"/>
</dbReference>
<dbReference type="Gene3D" id="3.30.70.100">
    <property type="match status" value="1"/>
</dbReference>
<feature type="domain" description="DUF1330" evidence="1">
    <location>
        <begin position="3"/>
        <end position="94"/>
    </location>
</feature>
<dbReference type="PANTHER" id="PTHR41521:SF4">
    <property type="entry name" value="BLR0684 PROTEIN"/>
    <property type="match status" value="1"/>
</dbReference>
<dbReference type="InterPro" id="IPR010753">
    <property type="entry name" value="DUF1330"/>
</dbReference>
<name>A0A5B2VCG7_9HYPH</name>
<reference evidence="2 3" key="2">
    <citation type="submission" date="2019-09" db="EMBL/GenBank/DDBJ databases">
        <authorList>
            <person name="Jin C."/>
        </authorList>
    </citation>
    <scope>NUCLEOTIDE SEQUENCE [LARGE SCALE GENOMIC DNA]</scope>
    <source>
        <strain evidence="2 3">BN140002</strain>
    </source>
</reference>
<protein>
    <submittedName>
        <fullName evidence="2">DUF1330 domain-containing protein</fullName>
    </submittedName>
</protein>
<accession>A0A5B2VCG7</accession>
<dbReference type="Proteomes" id="UP000323142">
    <property type="component" value="Unassembled WGS sequence"/>
</dbReference>
<dbReference type="PANTHER" id="PTHR41521">
    <property type="match status" value="1"/>
</dbReference>
<sequence>MSKGYWIARIEVNDPERYGAYTRALPAHIERFGGRFLVVGGHFEAVEGESRPRNVVIEFDSYETAHACWHGPDYAEVARLREGAATVDVVIVEGAGP</sequence>